<evidence type="ECO:0000313" key="4">
    <source>
        <dbReference type="Proteomes" id="UP000030060"/>
    </source>
</evidence>
<feature type="compositionally biased region" description="Basic and acidic residues" evidence="1">
    <location>
        <begin position="105"/>
        <end position="116"/>
    </location>
</feature>
<dbReference type="OrthoDB" id="6892976at2"/>
<comment type="caution">
    <text evidence="3">The sequence shown here is derived from an EMBL/GenBank/DDBJ whole genome shotgun (WGS) entry which is preliminary data.</text>
</comment>
<dbReference type="AlphaFoldDB" id="A0A0A1YZJ4"/>
<accession>A0A0A1YZJ4</accession>
<feature type="chain" id="PRO_5001985452" description="Lipoprotein" evidence="2">
    <location>
        <begin position="22"/>
        <end position="126"/>
    </location>
</feature>
<sequence length="126" mass="13695">MTALRVLMLLPLALMGCQTHLAPTYYSSEYRADGLPTQCQQPPATDTIGLGEDFKPTLALGCANNLNLMQMVERKQDLTQGRTTGPVMAAPVGRAAQVYIEGFDREQLQRRKDQQEAKAGAAGGQQ</sequence>
<name>A0A0A1YZJ4_PSEFL</name>
<reference evidence="3 4" key="1">
    <citation type="journal article" date="2013" name="Genome Announc.">
        <title>Draft Genome Sequence of Pseudomonas fluorescens LMG 5329, a White Line-Inducing Principle-Producing Bioindicator for the Mushroom Pathogen Pseudomonas tolaasii.</title>
        <authorList>
            <person name="Ghequire M.G."/>
            <person name="Rokni-Zadeh H."/>
            <person name="Zarrineh P."/>
            <person name="De Mot R."/>
        </authorList>
    </citation>
    <scope>NUCLEOTIDE SEQUENCE [LARGE SCALE GENOMIC DNA]</scope>
    <source>
        <strain evidence="3 4">LMG 5329</strain>
    </source>
</reference>
<evidence type="ECO:0000256" key="2">
    <source>
        <dbReference type="SAM" id="SignalP"/>
    </source>
</evidence>
<dbReference type="PROSITE" id="PS51257">
    <property type="entry name" value="PROKAR_LIPOPROTEIN"/>
    <property type="match status" value="1"/>
</dbReference>
<feature type="region of interest" description="Disordered" evidence="1">
    <location>
        <begin position="105"/>
        <end position="126"/>
    </location>
</feature>
<proteinExistence type="predicted"/>
<keyword evidence="2" id="KW-0732">Signal</keyword>
<feature type="signal peptide" evidence="2">
    <location>
        <begin position="1"/>
        <end position="21"/>
    </location>
</feature>
<dbReference type="RefSeq" id="WP_016977620.1">
    <property type="nucleotide sequence ID" value="NZ_ASGY01000089.1"/>
</dbReference>
<protein>
    <recommendedName>
        <fullName evidence="5">Lipoprotein</fullName>
    </recommendedName>
</protein>
<organism evidence="3 4">
    <name type="scientific">Pseudomonas fluorescens LMG 5329</name>
    <dbReference type="NCBI Taxonomy" id="1324332"/>
    <lineage>
        <taxon>Bacteria</taxon>
        <taxon>Pseudomonadati</taxon>
        <taxon>Pseudomonadota</taxon>
        <taxon>Gammaproteobacteria</taxon>
        <taxon>Pseudomonadales</taxon>
        <taxon>Pseudomonadaceae</taxon>
        <taxon>Pseudomonas</taxon>
    </lineage>
</organism>
<evidence type="ECO:0000256" key="1">
    <source>
        <dbReference type="SAM" id="MobiDB-lite"/>
    </source>
</evidence>
<dbReference type="Proteomes" id="UP000030060">
    <property type="component" value="Unassembled WGS sequence"/>
</dbReference>
<evidence type="ECO:0008006" key="5">
    <source>
        <dbReference type="Google" id="ProtNLM"/>
    </source>
</evidence>
<dbReference type="EMBL" id="ASGY01000089">
    <property type="protein sequence ID" value="KGE67475.1"/>
    <property type="molecule type" value="Genomic_DNA"/>
</dbReference>
<gene>
    <name evidence="3" type="ORF">K814_0113310</name>
</gene>
<evidence type="ECO:0000313" key="3">
    <source>
        <dbReference type="EMBL" id="KGE67475.1"/>
    </source>
</evidence>